<evidence type="ECO:0000256" key="8">
    <source>
        <dbReference type="ARBA" id="ARBA00023065"/>
    </source>
</evidence>
<comment type="caution">
    <text evidence="11">The sequence shown here is derived from an EMBL/GenBank/DDBJ whole genome shotgun (WGS) entry which is preliminary data.</text>
</comment>
<dbReference type="PANTHER" id="PTHR42734:SF9">
    <property type="entry name" value="ZINC IMPORT ATP-BINDING PROTEIN ZNUC"/>
    <property type="match status" value="1"/>
</dbReference>
<reference evidence="11 12" key="1">
    <citation type="submission" date="2017-01" db="EMBL/GenBank/DDBJ databases">
        <title>Novel large sulfur bacteria in the metagenomes of groundwater-fed chemosynthetic microbial mats in the Lake Huron basin.</title>
        <authorList>
            <person name="Sharrar A.M."/>
            <person name="Flood B.E."/>
            <person name="Bailey J.V."/>
            <person name="Jones D.S."/>
            <person name="Biddanda B."/>
            <person name="Ruberg S.A."/>
            <person name="Marcus D.N."/>
            <person name="Dick G.J."/>
        </authorList>
    </citation>
    <scope>NUCLEOTIDE SEQUENCE [LARGE SCALE GENOMIC DNA]</scope>
    <source>
        <strain evidence="11">A8</strain>
    </source>
</reference>
<dbReference type="GO" id="GO:0005524">
    <property type="term" value="F:ATP binding"/>
    <property type="evidence" value="ECO:0007669"/>
    <property type="project" value="UniProtKB-KW"/>
</dbReference>
<evidence type="ECO:0000256" key="7">
    <source>
        <dbReference type="ARBA" id="ARBA00022967"/>
    </source>
</evidence>
<dbReference type="NCBIfam" id="NF007090">
    <property type="entry name" value="PRK09544.1"/>
    <property type="match status" value="1"/>
</dbReference>
<evidence type="ECO:0000256" key="4">
    <source>
        <dbReference type="ARBA" id="ARBA00022833"/>
    </source>
</evidence>
<dbReference type="InterPro" id="IPR050153">
    <property type="entry name" value="Metal_Ion_Import_ABC"/>
</dbReference>
<organism evidence="11 12">
    <name type="scientific">Thiothrix lacustris</name>
    <dbReference type="NCBI Taxonomy" id="525917"/>
    <lineage>
        <taxon>Bacteria</taxon>
        <taxon>Pseudomonadati</taxon>
        <taxon>Pseudomonadota</taxon>
        <taxon>Gammaproteobacteria</taxon>
        <taxon>Thiotrichales</taxon>
        <taxon>Thiotrichaceae</taxon>
        <taxon>Thiothrix</taxon>
    </lineage>
</organism>
<dbReference type="InterPro" id="IPR003439">
    <property type="entry name" value="ABC_transporter-like_ATP-bd"/>
</dbReference>
<keyword evidence="3" id="KW-0547">Nucleotide-binding</keyword>
<dbReference type="PANTHER" id="PTHR42734">
    <property type="entry name" value="METAL TRANSPORT SYSTEM ATP-BINDING PROTEIN TM_0124-RELATED"/>
    <property type="match status" value="1"/>
</dbReference>
<gene>
    <name evidence="11" type="ORF">BWK73_30710</name>
</gene>
<feature type="domain" description="ABC transporter" evidence="10">
    <location>
        <begin position="7"/>
        <end position="223"/>
    </location>
</feature>
<dbReference type="Proteomes" id="UP000192491">
    <property type="component" value="Unassembled WGS sequence"/>
</dbReference>
<dbReference type="FunFam" id="3.40.50.300:FF:000392">
    <property type="entry name" value="Zinc import ATP-binding protein ZnuC"/>
    <property type="match status" value="1"/>
</dbReference>
<keyword evidence="4" id="KW-0862">Zinc</keyword>
<dbReference type="PROSITE" id="PS00211">
    <property type="entry name" value="ABC_TRANSPORTER_1"/>
    <property type="match status" value="1"/>
</dbReference>
<protein>
    <submittedName>
        <fullName evidence="11">Zinc ABC transporter ATP-binding protein ZnuC</fullName>
    </submittedName>
</protein>
<evidence type="ECO:0000313" key="11">
    <source>
        <dbReference type="EMBL" id="OQX06491.1"/>
    </source>
</evidence>
<dbReference type="InterPro" id="IPR003593">
    <property type="entry name" value="AAA+_ATPase"/>
</dbReference>
<dbReference type="GO" id="GO:0010043">
    <property type="term" value="P:response to zinc ion"/>
    <property type="evidence" value="ECO:0007669"/>
    <property type="project" value="TreeGrafter"/>
</dbReference>
<evidence type="ECO:0000256" key="3">
    <source>
        <dbReference type="ARBA" id="ARBA00022741"/>
    </source>
</evidence>
<keyword evidence="5 11" id="KW-0067">ATP-binding</keyword>
<dbReference type="Pfam" id="PF00005">
    <property type="entry name" value="ABC_tran"/>
    <property type="match status" value="1"/>
</dbReference>
<keyword evidence="1" id="KW-0813">Transport</keyword>
<name>A0A1Y1QIR4_9GAMM</name>
<dbReference type="GO" id="GO:0006829">
    <property type="term" value="P:zinc ion transport"/>
    <property type="evidence" value="ECO:0007669"/>
    <property type="project" value="UniProtKB-KW"/>
</dbReference>
<keyword evidence="9" id="KW-0472">Membrane</keyword>
<evidence type="ECO:0000256" key="1">
    <source>
        <dbReference type="ARBA" id="ARBA00022448"/>
    </source>
</evidence>
<evidence type="ECO:0000256" key="6">
    <source>
        <dbReference type="ARBA" id="ARBA00022906"/>
    </source>
</evidence>
<dbReference type="GO" id="GO:0016887">
    <property type="term" value="F:ATP hydrolysis activity"/>
    <property type="evidence" value="ECO:0007669"/>
    <property type="project" value="InterPro"/>
</dbReference>
<proteinExistence type="predicted"/>
<keyword evidence="6" id="KW-0864">Zinc transport</keyword>
<evidence type="ECO:0000259" key="10">
    <source>
        <dbReference type="PROSITE" id="PS50893"/>
    </source>
</evidence>
<dbReference type="PROSITE" id="PS50893">
    <property type="entry name" value="ABC_TRANSPORTER_2"/>
    <property type="match status" value="1"/>
</dbReference>
<keyword evidence="7" id="KW-1278">Translocase</keyword>
<dbReference type="InterPro" id="IPR027417">
    <property type="entry name" value="P-loop_NTPase"/>
</dbReference>
<evidence type="ECO:0000256" key="9">
    <source>
        <dbReference type="ARBA" id="ARBA00023136"/>
    </source>
</evidence>
<evidence type="ECO:0000313" key="12">
    <source>
        <dbReference type="Proteomes" id="UP000192491"/>
    </source>
</evidence>
<keyword evidence="2" id="KW-1003">Cell membrane</keyword>
<dbReference type="AlphaFoldDB" id="A0A1Y1QIR4"/>
<evidence type="ECO:0000256" key="2">
    <source>
        <dbReference type="ARBA" id="ARBA00022475"/>
    </source>
</evidence>
<dbReference type="InterPro" id="IPR017871">
    <property type="entry name" value="ABC_transporter-like_CS"/>
</dbReference>
<dbReference type="Gene3D" id="3.40.50.300">
    <property type="entry name" value="P-loop containing nucleotide triphosphate hydrolases"/>
    <property type="match status" value="1"/>
</dbReference>
<evidence type="ECO:0000256" key="5">
    <source>
        <dbReference type="ARBA" id="ARBA00022840"/>
    </source>
</evidence>
<dbReference type="SUPFAM" id="SSF52540">
    <property type="entry name" value="P-loop containing nucleoside triphosphate hydrolases"/>
    <property type="match status" value="1"/>
</dbReference>
<dbReference type="SMART" id="SM00382">
    <property type="entry name" value="AAA"/>
    <property type="match status" value="1"/>
</dbReference>
<sequence length="256" mass="27899">MSTTILAKLAHIGLSFGQRVILHDVSLEVYPQQVITVIGPNGAGKSSLLRVLLGLQKPAQGTVWRMPGLRIGYVPQKFQVDPLLPLTVARFLSLTPQQASRAAIEQCAEEVGVSPLLGQAVQSLSGGEWQRVLLARALLNQPQMLVLDEPGQGVDVSGLSELYQLVNRLKQTHNYGVLMVSHDLHLVMAASDQVLCLNRHICCSGKPESVSRHPEYLRLFGGLPAAGLGIYTHHHDHQHDMHGCVLPLHEQGCKHG</sequence>
<keyword evidence="8" id="KW-0406">Ion transport</keyword>
<dbReference type="EMBL" id="MTEJ01000242">
    <property type="protein sequence ID" value="OQX06491.1"/>
    <property type="molecule type" value="Genomic_DNA"/>
</dbReference>
<accession>A0A1Y1QIR4</accession>